<dbReference type="STRING" id="633440.SAMN05421869_105414"/>
<reference evidence="5 6" key="1">
    <citation type="submission" date="2016-10" db="EMBL/GenBank/DDBJ databases">
        <authorList>
            <person name="de Groot N.N."/>
        </authorList>
    </citation>
    <scope>NUCLEOTIDE SEQUENCE [LARGE SCALE GENOMIC DNA]</scope>
    <source>
        <strain evidence="5 6">CGMCC 4.6533</strain>
    </source>
</reference>
<dbReference type="Proteomes" id="UP000199202">
    <property type="component" value="Unassembled WGS sequence"/>
</dbReference>
<proteinExistence type="inferred from homology"/>
<sequence>MTRQHAIGDLLRRSAARHPAKTAVVYGNLRQSYADLDLTVNRTANALAARGVGKGDRFAVFSHNNHAFVVTYLALARLGAISVPINFMLGAEEVAYVLEHSGATGLLAEEALLPVAAAAAGPAVTVRGVIGAADGWEPFAAWAAFDDASEPSVEIADDDPIQVMYTSGTESRPKGATLSSRSLISQYVTCLVDGEMRHEDVEVHALPLYHCAQLHCFLTPGLYVGATNIILPGADPGTILATIEGESATKLFCPPTVWIGLLRHPSFDRRDLSSLRKGYYGASIMPVEVLKEIAARLPDVRLFNFYGQTEMAPVATVLGPDEQLTRLGSAGRPALNVETRIVDDADRPVPPGVVGEIVHRSPHAMLGYWNDPATTEEVFRGGWFHSGDLGVMDADGYLSVVDRKKDMIKSGGENVAGREVEEVIYRHPAVAEAAVFGVPDPKWVEAVTAAVVLRDGGEVTAEELIAFLREQLAAFKTPKRVVFVDSLPKNASGKVLKRELRHRFG</sequence>
<name>A0A1G8KIL9_9ACTN</name>
<dbReference type="NCBIfam" id="NF004837">
    <property type="entry name" value="PRK06187.1"/>
    <property type="match status" value="1"/>
</dbReference>
<evidence type="ECO:0000313" key="5">
    <source>
        <dbReference type="EMBL" id="SDI43254.1"/>
    </source>
</evidence>
<dbReference type="InterPro" id="IPR050237">
    <property type="entry name" value="ATP-dep_AMP-bd_enzyme"/>
</dbReference>
<dbReference type="Pfam" id="PF13193">
    <property type="entry name" value="AMP-binding_C"/>
    <property type="match status" value="1"/>
</dbReference>
<evidence type="ECO:0000259" key="3">
    <source>
        <dbReference type="Pfam" id="PF00501"/>
    </source>
</evidence>
<dbReference type="AlphaFoldDB" id="A0A1G8KIL9"/>
<dbReference type="Pfam" id="PF00501">
    <property type="entry name" value="AMP-binding"/>
    <property type="match status" value="1"/>
</dbReference>
<dbReference type="InterPro" id="IPR020845">
    <property type="entry name" value="AMP-binding_CS"/>
</dbReference>
<keyword evidence="6" id="KW-1185">Reference proteome</keyword>
<dbReference type="OrthoDB" id="9803968at2"/>
<dbReference type="InterPro" id="IPR000873">
    <property type="entry name" value="AMP-dep_synth/lig_dom"/>
</dbReference>
<protein>
    <submittedName>
        <fullName evidence="5">Fatty-acyl-CoA synthase</fullName>
    </submittedName>
</protein>
<dbReference type="PANTHER" id="PTHR43767:SF1">
    <property type="entry name" value="NONRIBOSOMAL PEPTIDE SYNTHASE PES1 (EUROFUNG)-RELATED"/>
    <property type="match status" value="1"/>
</dbReference>
<evidence type="ECO:0000256" key="1">
    <source>
        <dbReference type="ARBA" id="ARBA00006432"/>
    </source>
</evidence>
<dbReference type="GO" id="GO:0016878">
    <property type="term" value="F:acid-thiol ligase activity"/>
    <property type="evidence" value="ECO:0007669"/>
    <property type="project" value="UniProtKB-ARBA"/>
</dbReference>
<dbReference type="NCBIfam" id="NF006182">
    <property type="entry name" value="PRK08316.1"/>
    <property type="match status" value="1"/>
</dbReference>
<organism evidence="5 6">
    <name type="scientific">Nonomuraea jiangxiensis</name>
    <dbReference type="NCBI Taxonomy" id="633440"/>
    <lineage>
        <taxon>Bacteria</taxon>
        <taxon>Bacillati</taxon>
        <taxon>Actinomycetota</taxon>
        <taxon>Actinomycetes</taxon>
        <taxon>Streptosporangiales</taxon>
        <taxon>Streptosporangiaceae</taxon>
        <taxon>Nonomuraea</taxon>
    </lineage>
</organism>
<dbReference type="FunFam" id="3.30.300.30:FF:000008">
    <property type="entry name" value="2,3-dihydroxybenzoate-AMP ligase"/>
    <property type="match status" value="1"/>
</dbReference>
<dbReference type="InterPro" id="IPR042099">
    <property type="entry name" value="ANL_N_sf"/>
</dbReference>
<keyword evidence="2" id="KW-0436">Ligase</keyword>
<dbReference type="CDD" id="cd17631">
    <property type="entry name" value="FACL_FadD13-like"/>
    <property type="match status" value="1"/>
</dbReference>
<accession>A0A1G8KIL9</accession>
<evidence type="ECO:0000259" key="4">
    <source>
        <dbReference type="Pfam" id="PF13193"/>
    </source>
</evidence>
<feature type="domain" description="AMP-binding enzyme C-terminal" evidence="4">
    <location>
        <begin position="419"/>
        <end position="494"/>
    </location>
</feature>
<dbReference type="InterPro" id="IPR045851">
    <property type="entry name" value="AMP-bd_C_sf"/>
</dbReference>
<dbReference type="PROSITE" id="PS00455">
    <property type="entry name" value="AMP_BINDING"/>
    <property type="match status" value="1"/>
</dbReference>
<dbReference type="SUPFAM" id="SSF56801">
    <property type="entry name" value="Acetyl-CoA synthetase-like"/>
    <property type="match status" value="1"/>
</dbReference>
<dbReference type="Gene3D" id="3.30.300.30">
    <property type="match status" value="1"/>
</dbReference>
<gene>
    <name evidence="5" type="ORF">SAMN05421869_105414</name>
</gene>
<evidence type="ECO:0000313" key="6">
    <source>
        <dbReference type="Proteomes" id="UP000199202"/>
    </source>
</evidence>
<dbReference type="Gene3D" id="3.40.50.12780">
    <property type="entry name" value="N-terminal domain of ligase-like"/>
    <property type="match status" value="1"/>
</dbReference>
<evidence type="ECO:0000256" key="2">
    <source>
        <dbReference type="ARBA" id="ARBA00022598"/>
    </source>
</evidence>
<dbReference type="RefSeq" id="WP_090931389.1">
    <property type="nucleotide sequence ID" value="NZ_FNDJ01000005.1"/>
</dbReference>
<comment type="similarity">
    <text evidence="1">Belongs to the ATP-dependent AMP-binding enzyme family.</text>
</comment>
<dbReference type="EMBL" id="FNDJ01000005">
    <property type="protein sequence ID" value="SDI43254.1"/>
    <property type="molecule type" value="Genomic_DNA"/>
</dbReference>
<dbReference type="InterPro" id="IPR025110">
    <property type="entry name" value="AMP-bd_C"/>
</dbReference>
<feature type="domain" description="AMP-dependent synthetase/ligase" evidence="3">
    <location>
        <begin position="11"/>
        <end position="369"/>
    </location>
</feature>
<dbReference type="PANTHER" id="PTHR43767">
    <property type="entry name" value="LONG-CHAIN-FATTY-ACID--COA LIGASE"/>
    <property type="match status" value="1"/>
</dbReference>